<proteinExistence type="predicted"/>
<comment type="caution">
    <text evidence="2">The sequence shown here is derived from an EMBL/GenBank/DDBJ whole genome shotgun (WGS) entry which is preliminary data.</text>
</comment>
<gene>
    <name evidence="2" type="ORF">BB776_02120</name>
</gene>
<dbReference type="SUPFAM" id="SSF53335">
    <property type="entry name" value="S-adenosyl-L-methionine-dependent methyltransferases"/>
    <property type="match status" value="1"/>
</dbReference>
<dbReference type="PANTHER" id="PTHR45036:SF1">
    <property type="entry name" value="METHYLTRANSFERASE LIKE 7A"/>
    <property type="match status" value="1"/>
</dbReference>
<dbReference type="RefSeq" id="WP_071152027.1">
    <property type="nucleotide sequence ID" value="NZ_QQRT01000001.1"/>
</dbReference>
<keyword evidence="3" id="KW-1185">Reference proteome</keyword>
<dbReference type="PANTHER" id="PTHR45036">
    <property type="entry name" value="METHYLTRANSFERASE LIKE 7B"/>
    <property type="match status" value="1"/>
</dbReference>
<protein>
    <recommendedName>
        <fullName evidence="1">Methyltransferase type 11 domain-containing protein</fullName>
    </recommendedName>
</protein>
<organism evidence="2 3">
    <name type="scientific">Planococcus salinarum</name>
    <dbReference type="NCBI Taxonomy" id="622695"/>
    <lineage>
        <taxon>Bacteria</taxon>
        <taxon>Bacillati</taxon>
        <taxon>Bacillota</taxon>
        <taxon>Bacilli</taxon>
        <taxon>Bacillales</taxon>
        <taxon>Caryophanaceae</taxon>
        <taxon>Planococcus</taxon>
    </lineage>
</organism>
<name>A0ABX3D1K2_9BACL</name>
<dbReference type="CDD" id="cd02440">
    <property type="entry name" value="AdoMet_MTases"/>
    <property type="match status" value="1"/>
</dbReference>
<evidence type="ECO:0000259" key="1">
    <source>
        <dbReference type="Pfam" id="PF08241"/>
    </source>
</evidence>
<dbReference type="Proteomes" id="UP000242153">
    <property type="component" value="Unassembled WGS sequence"/>
</dbReference>
<feature type="domain" description="Methyltransferase type 11" evidence="1">
    <location>
        <begin position="41"/>
        <end position="134"/>
    </location>
</feature>
<dbReference type="EMBL" id="MBQG01000067">
    <property type="protein sequence ID" value="OHX52615.1"/>
    <property type="molecule type" value="Genomic_DNA"/>
</dbReference>
<dbReference type="Pfam" id="PF08241">
    <property type="entry name" value="Methyltransf_11"/>
    <property type="match status" value="1"/>
</dbReference>
<dbReference type="InterPro" id="IPR013216">
    <property type="entry name" value="Methyltransf_11"/>
</dbReference>
<reference evidence="2" key="1">
    <citation type="submission" date="2016-07" db="EMBL/GenBank/DDBJ databases">
        <title>Draft genome Planococcus salivarum.</title>
        <authorList>
            <person name="See-Too W.S."/>
        </authorList>
    </citation>
    <scope>NUCLEOTIDE SEQUENCE [LARGE SCALE GENOMIC DNA]</scope>
    <source>
        <strain evidence="2">DSM 23820</strain>
    </source>
</reference>
<dbReference type="InterPro" id="IPR052356">
    <property type="entry name" value="Thiol_S-MT"/>
</dbReference>
<accession>A0ABX3D1K2</accession>
<dbReference type="InterPro" id="IPR029063">
    <property type="entry name" value="SAM-dependent_MTases_sf"/>
</dbReference>
<evidence type="ECO:0000313" key="3">
    <source>
        <dbReference type="Proteomes" id="UP000242153"/>
    </source>
</evidence>
<dbReference type="Gene3D" id="3.40.50.150">
    <property type="entry name" value="Vaccinia Virus protein VP39"/>
    <property type="match status" value="1"/>
</dbReference>
<evidence type="ECO:0000313" key="2">
    <source>
        <dbReference type="EMBL" id="OHX52615.1"/>
    </source>
</evidence>
<sequence>MKKSLPKKFDKQADRYNKHREKDRTFKYRQKIFQGIEGKVLEVGIGVGLNFPLYNKDIELTGVDFSPEMLKKAEEAAKDYPFTATFIEADVETIEFPENTFDTIISSGTFCGYQNPLKVLNNFQKWCKPDGKILLLEHGISSNKPLGWVQKSLDPLAVKTVGCHLDRDISSIVKSSQLKVVREERHLGGNVYMIWAKPSPTY</sequence>